<dbReference type="SUPFAM" id="SSF81383">
    <property type="entry name" value="F-box domain"/>
    <property type="match status" value="1"/>
</dbReference>
<feature type="domain" description="At1g61320/AtMIF1 LRR" evidence="2">
    <location>
        <begin position="142"/>
        <end position="255"/>
    </location>
</feature>
<accession>A0A2Z6MWI3</accession>
<keyword evidence="4" id="KW-1185">Reference proteome</keyword>
<evidence type="ECO:0000259" key="1">
    <source>
        <dbReference type="Pfam" id="PF00646"/>
    </source>
</evidence>
<feature type="domain" description="F-box" evidence="1">
    <location>
        <begin position="10"/>
        <end position="40"/>
    </location>
</feature>
<dbReference type="PANTHER" id="PTHR34145:SF28">
    <property type="entry name" value="F-BOX DOMAIN-CONTAINING PROTEIN"/>
    <property type="match status" value="1"/>
</dbReference>
<dbReference type="InterPro" id="IPR036047">
    <property type="entry name" value="F-box-like_dom_sf"/>
</dbReference>
<dbReference type="AlphaFoldDB" id="A0A2Z6MWI3"/>
<evidence type="ECO:0000313" key="4">
    <source>
        <dbReference type="Proteomes" id="UP000242715"/>
    </source>
</evidence>
<organism evidence="3 4">
    <name type="scientific">Trifolium subterraneum</name>
    <name type="common">Subterranean clover</name>
    <dbReference type="NCBI Taxonomy" id="3900"/>
    <lineage>
        <taxon>Eukaryota</taxon>
        <taxon>Viridiplantae</taxon>
        <taxon>Streptophyta</taxon>
        <taxon>Embryophyta</taxon>
        <taxon>Tracheophyta</taxon>
        <taxon>Spermatophyta</taxon>
        <taxon>Magnoliopsida</taxon>
        <taxon>eudicotyledons</taxon>
        <taxon>Gunneridae</taxon>
        <taxon>Pentapetalae</taxon>
        <taxon>rosids</taxon>
        <taxon>fabids</taxon>
        <taxon>Fabales</taxon>
        <taxon>Fabaceae</taxon>
        <taxon>Papilionoideae</taxon>
        <taxon>50 kb inversion clade</taxon>
        <taxon>NPAAA clade</taxon>
        <taxon>Hologalegina</taxon>
        <taxon>IRL clade</taxon>
        <taxon>Trifolieae</taxon>
        <taxon>Trifolium</taxon>
    </lineage>
</organism>
<dbReference type="Pfam" id="PF23622">
    <property type="entry name" value="LRR_At1g61320_AtMIF1"/>
    <property type="match status" value="2"/>
</dbReference>
<sequence>MKRCKILNNELPDCVLSYVLSKLTLKDLVKTRALSKHWLHKWGLRMDLNFDLHNMFGDNTIQELLGRFPLIRSEFVTRLDQFMEHYQGAVIHSIRVNFPLSDKHSGVIGTLISKGIAKGAKRIELLLSNETADTDFDIEMNPLKFSLTLLSDTDSLTYLHLQNCLIVAPMDFSGLKNLRTLVLHVVVVKQDLLSGLFSNCIHLVDFTLDDCDFISNLNIISPTLFHLNIVNCRVYMPCNIDIIASNLSSFEYSCNGRHEAHPVNIKAHMLSKFSYRGSQISKFVRFSGLKNLTTIVLDGLRECLQKRAVPHLFKKCLQLEDVTFKNCRIKREMKITSPKLRHLRIFDCGYKDVPPCNVDIDALSLSSFEYSGHRTIFSVTAPNLLKVFCNAAVRKKNRHSISPIPILHQVENLVMVTSHSQIAKLKEDLGQFQNLRQLELFIDEAHDLTMGYNSILYVLMASQRLQKLSLTVRNSLVPGLKSEYVGFFHNDLKYVELHGSAREDGPGVPMIIGLIMILFIKDLKMK</sequence>
<evidence type="ECO:0000259" key="2">
    <source>
        <dbReference type="Pfam" id="PF23622"/>
    </source>
</evidence>
<dbReference type="InterPro" id="IPR032675">
    <property type="entry name" value="LRR_dom_sf"/>
</dbReference>
<reference evidence="4" key="1">
    <citation type="journal article" date="2017" name="Front. Plant Sci.">
        <title>Climate Clever Clovers: New Paradigm to Reduce the Environmental Footprint of Ruminants by Breeding Low Methanogenic Forages Utilizing Haplotype Variation.</title>
        <authorList>
            <person name="Kaur P."/>
            <person name="Appels R."/>
            <person name="Bayer P.E."/>
            <person name="Keeble-Gagnere G."/>
            <person name="Wang J."/>
            <person name="Hirakawa H."/>
            <person name="Shirasawa K."/>
            <person name="Vercoe P."/>
            <person name="Stefanova K."/>
            <person name="Durmic Z."/>
            <person name="Nichols P."/>
            <person name="Revell C."/>
            <person name="Isobe S.N."/>
            <person name="Edwards D."/>
            <person name="Erskine W."/>
        </authorList>
    </citation>
    <scope>NUCLEOTIDE SEQUENCE [LARGE SCALE GENOMIC DNA]</scope>
    <source>
        <strain evidence="4">cv. Daliak</strain>
    </source>
</reference>
<name>A0A2Z6MWI3_TRISU</name>
<dbReference type="Pfam" id="PF00646">
    <property type="entry name" value="F-box"/>
    <property type="match status" value="1"/>
</dbReference>
<dbReference type="OrthoDB" id="1394117at2759"/>
<dbReference type="InterPro" id="IPR053772">
    <property type="entry name" value="At1g61320/At1g61330-like"/>
</dbReference>
<dbReference type="InterPro" id="IPR055357">
    <property type="entry name" value="LRR_At1g61320_AtMIF1"/>
</dbReference>
<evidence type="ECO:0000313" key="3">
    <source>
        <dbReference type="EMBL" id="GAU36928.1"/>
    </source>
</evidence>
<dbReference type="InterPro" id="IPR001810">
    <property type="entry name" value="F-box_dom"/>
</dbReference>
<dbReference type="Proteomes" id="UP000242715">
    <property type="component" value="Unassembled WGS sequence"/>
</dbReference>
<dbReference type="PANTHER" id="PTHR34145">
    <property type="entry name" value="OS02G0105600 PROTEIN"/>
    <property type="match status" value="1"/>
</dbReference>
<dbReference type="Gene3D" id="3.80.10.10">
    <property type="entry name" value="Ribonuclease Inhibitor"/>
    <property type="match status" value="2"/>
</dbReference>
<dbReference type="SUPFAM" id="SSF52058">
    <property type="entry name" value="L domain-like"/>
    <property type="match status" value="1"/>
</dbReference>
<gene>
    <name evidence="3" type="ORF">TSUD_332010</name>
</gene>
<protein>
    <submittedName>
        <fullName evidence="3">Uncharacterized protein</fullName>
    </submittedName>
</protein>
<proteinExistence type="predicted"/>
<feature type="domain" description="At1g61320/AtMIF1 LRR" evidence="2">
    <location>
        <begin position="282"/>
        <end position="475"/>
    </location>
</feature>
<dbReference type="EMBL" id="DF973646">
    <property type="protein sequence ID" value="GAU36928.1"/>
    <property type="molecule type" value="Genomic_DNA"/>
</dbReference>